<dbReference type="GO" id="GO:0034755">
    <property type="term" value="P:iron ion transmembrane transport"/>
    <property type="evidence" value="ECO:0007669"/>
    <property type="project" value="TreeGrafter"/>
</dbReference>
<dbReference type="GO" id="GO:0005886">
    <property type="term" value="C:plasma membrane"/>
    <property type="evidence" value="ECO:0007669"/>
    <property type="project" value="TreeGrafter"/>
</dbReference>
<evidence type="ECO:0000256" key="2">
    <source>
        <dbReference type="ARBA" id="ARBA00022448"/>
    </source>
</evidence>
<feature type="compositionally biased region" description="Polar residues" evidence="6">
    <location>
        <begin position="620"/>
        <end position="629"/>
    </location>
</feature>
<keyword evidence="2" id="KW-0813">Transport</keyword>
<feature type="region of interest" description="Disordered" evidence="6">
    <location>
        <begin position="1"/>
        <end position="22"/>
    </location>
</feature>
<evidence type="ECO:0000313" key="9">
    <source>
        <dbReference type="Proteomes" id="UP000324585"/>
    </source>
</evidence>
<keyword evidence="9" id="KW-1185">Reference proteome</keyword>
<dbReference type="Proteomes" id="UP000324585">
    <property type="component" value="Unassembled WGS sequence"/>
</dbReference>
<dbReference type="InterPro" id="IPR001046">
    <property type="entry name" value="NRAMP_fam"/>
</dbReference>
<accession>A0A5J4Z5P2</accession>
<protein>
    <submittedName>
        <fullName evidence="8">Natural resistance-associated macrophage protein 2-like</fullName>
    </submittedName>
</protein>
<feature type="region of interest" description="Disordered" evidence="6">
    <location>
        <begin position="39"/>
        <end position="75"/>
    </location>
</feature>
<comment type="caution">
    <text evidence="8">The sequence shown here is derived from an EMBL/GenBank/DDBJ whole genome shotgun (WGS) entry which is preliminary data.</text>
</comment>
<keyword evidence="3 7" id="KW-0812">Transmembrane</keyword>
<feature type="transmembrane region" description="Helical" evidence="7">
    <location>
        <begin position="256"/>
        <end position="275"/>
    </location>
</feature>
<comment type="subcellular location">
    <subcellularLocation>
        <location evidence="1">Membrane</location>
        <topology evidence="1">Multi-pass membrane protein</topology>
    </subcellularLocation>
</comment>
<sequence length="640" mass="69837">MHEATLCASRRPSATAATRSCPHDKRNRVQWMYSSVGETAEVGLEDDGQKVNENATETESEWQSMTEREPWRPAPSEDAWKVDADADMQLPPSAYSQRGLGGIDGESLQRIDEHGHEENDEGSDASGLSSELGSEELQVYEQMSCIGVIKHLGPAFIVSIGYLDPGNWAANLESGSRFGYMLLWVLVLSTSIGVLFQYLSAKLGAVTEQHLAELCAKMYPRRVSIALWLMAELAIAALDLAQVVGISVGLEMLFGAPPWLGVLIASADTLMLIGLRRSRMKRIENTMLVFMVFISLSFVVELVLSRPDVLGMVKGTFIPYVSRKALFAACVIVGATVTPNNFYLHSAIVIHRVPTRTEDSLRLYCRYQLVDSAVALSAACLINMAILTVAAANFWRHGVVVTTLQQAYDLLETFNVKLGPIEVAAALFGLALVASGLGTALSCTLAGQYVMQGFLGRENKAVPRRVITRLLTLAPTLVAMHIYGTEGSYLLLIYTQVLISLQLPFAMIPLVRLTGAMEVMGEHFKNGPIVQLFSWASSLLIIGLNVSLTYDTMFGGDDENAFIVPSWVKYGLLTPFFSCSAALLVFILVYTKPIAATVRLENELFRIPSSPGTPPALSGLSPTARTTAAVQKDPDYQHEQ</sequence>
<evidence type="ECO:0000256" key="7">
    <source>
        <dbReference type="SAM" id="Phobius"/>
    </source>
</evidence>
<dbReference type="GO" id="GO:0015086">
    <property type="term" value="F:cadmium ion transmembrane transporter activity"/>
    <property type="evidence" value="ECO:0007669"/>
    <property type="project" value="TreeGrafter"/>
</dbReference>
<evidence type="ECO:0000256" key="4">
    <source>
        <dbReference type="ARBA" id="ARBA00022989"/>
    </source>
</evidence>
<dbReference type="PANTHER" id="PTHR11706">
    <property type="entry name" value="SOLUTE CARRIER PROTEIN FAMILY 11 MEMBER"/>
    <property type="match status" value="1"/>
</dbReference>
<feature type="transmembrane region" description="Helical" evidence="7">
    <location>
        <begin position="570"/>
        <end position="590"/>
    </location>
</feature>
<feature type="transmembrane region" description="Helical" evidence="7">
    <location>
        <begin position="287"/>
        <end position="305"/>
    </location>
</feature>
<feature type="transmembrane region" description="Helical" evidence="7">
    <location>
        <begin position="532"/>
        <end position="550"/>
    </location>
</feature>
<organism evidence="8 9">
    <name type="scientific">Porphyridium purpureum</name>
    <name type="common">Red alga</name>
    <name type="synonym">Porphyridium cruentum</name>
    <dbReference type="NCBI Taxonomy" id="35688"/>
    <lineage>
        <taxon>Eukaryota</taxon>
        <taxon>Rhodophyta</taxon>
        <taxon>Bangiophyceae</taxon>
        <taxon>Porphyridiales</taxon>
        <taxon>Porphyridiaceae</taxon>
        <taxon>Porphyridium</taxon>
    </lineage>
</organism>
<dbReference type="OMA" id="PHTIYLG"/>
<evidence type="ECO:0000256" key="5">
    <source>
        <dbReference type="ARBA" id="ARBA00023136"/>
    </source>
</evidence>
<feature type="transmembrane region" description="Helical" evidence="7">
    <location>
        <begin position="466"/>
        <end position="483"/>
    </location>
</feature>
<dbReference type="AlphaFoldDB" id="A0A5J4Z5P2"/>
<evidence type="ECO:0000313" key="8">
    <source>
        <dbReference type="EMBL" id="KAA8498412.1"/>
    </source>
</evidence>
<keyword evidence="5 7" id="KW-0472">Membrane</keyword>
<proteinExistence type="predicted"/>
<gene>
    <name evidence="8" type="ORF">FVE85_5997</name>
</gene>
<feature type="compositionally biased region" description="Low complexity" evidence="6">
    <location>
        <begin position="8"/>
        <end position="20"/>
    </location>
</feature>
<feature type="region of interest" description="Disordered" evidence="6">
    <location>
        <begin position="612"/>
        <end position="640"/>
    </location>
</feature>
<dbReference type="PANTHER" id="PTHR11706:SF33">
    <property type="entry name" value="NATURAL RESISTANCE-ASSOCIATED MACROPHAGE PROTEIN 2"/>
    <property type="match status" value="1"/>
</dbReference>
<dbReference type="GO" id="GO:0005384">
    <property type="term" value="F:manganese ion transmembrane transporter activity"/>
    <property type="evidence" value="ECO:0007669"/>
    <property type="project" value="TreeGrafter"/>
</dbReference>
<feature type="transmembrane region" description="Helical" evidence="7">
    <location>
        <begin position="423"/>
        <end position="445"/>
    </location>
</feature>
<feature type="transmembrane region" description="Helical" evidence="7">
    <location>
        <begin position="369"/>
        <end position="395"/>
    </location>
</feature>
<feature type="transmembrane region" description="Helical" evidence="7">
    <location>
        <begin position="325"/>
        <end position="348"/>
    </location>
</feature>
<evidence type="ECO:0000256" key="3">
    <source>
        <dbReference type="ARBA" id="ARBA00022692"/>
    </source>
</evidence>
<keyword evidence="4 7" id="KW-1133">Transmembrane helix</keyword>
<dbReference type="EMBL" id="VRMN01000001">
    <property type="protein sequence ID" value="KAA8498412.1"/>
    <property type="molecule type" value="Genomic_DNA"/>
</dbReference>
<dbReference type="Pfam" id="PF01566">
    <property type="entry name" value="Nramp"/>
    <property type="match status" value="1"/>
</dbReference>
<dbReference type="NCBIfam" id="TIGR01197">
    <property type="entry name" value="nramp"/>
    <property type="match status" value="1"/>
</dbReference>
<feature type="compositionally biased region" description="Polar residues" evidence="6">
    <location>
        <begin position="51"/>
        <end position="65"/>
    </location>
</feature>
<dbReference type="OrthoDB" id="409173at2759"/>
<evidence type="ECO:0000256" key="6">
    <source>
        <dbReference type="SAM" id="MobiDB-lite"/>
    </source>
</evidence>
<reference evidence="9" key="1">
    <citation type="journal article" date="2019" name="Nat. Commun.">
        <title>Expansion of phycobilisome linker gene families in mesophilic red algae.</title>
        <authorList>
            <person name="Lee J."/>
            <person name="Kim D."/>
            <person name="Bhattacharya D."/>
            <person name="Yoon H.S."/>
        </authorList>
    </citation>
    <scope>NUCLEOTIDE SEQUENCE [LARGE SCALE GENOMIC DNA]</scope>
    <source>
        <strain evidence="9">CCMP 1328</strain>
    </source>
</reference>
<feature type="transmembrane region" description="Helical" evidence="7">
    <location>
        <begin position="489"/>
        <end position="511"/>
    </location>
</feature>
<dbReference type="PRINTS" id="PR00447">
    <property type="entry name" value="NATRESASSCMP"/>
</dbReference>
<evidence type="ECO:0000256" key="1">
    <source>
        <dbReference type="ARBA" id="ARBA00004141"/>
    </source>
</evidence>
<feature type="transmembrane region" description="Helical" evidence="7">
    <location>
        <begin position="178"/>
        <end position="199"/>
    </location>
</feature>
<feature type="transmembrane region" description="Helical" evidence="7">
    <location>
        <begin position="227"/>
        <end position="250"/>
    </location>
</feature>
<dbReference type="NCBIfam" id="NF037982">
    <property type="entry name" value="Nramp_1"/>
    <property type="match status" value="1"/>
</dbReference>
<name>A0A5J4Z5P2_PORPP</name>